<name>A0A978V7I2_ZIZJJ</name>
<accession>A0A978V7I2</accession>
<dbReference type="AlphaFoldDB" id="A0A978V7I2"/>
<keyword evidence="5" id="KW-0604">Photosystem II</keyword>
<gene>
    <name evidence="7" type="ORF">FEM48_Zijuj06G0057500</name>
</gene>
<evidence type="ECO:0000313" key="7">
    <source>
        <dbReference type="EMBL" id="KAH7523867.1"/>
    </source>
</evidence>
<feature type="transmembrane region" description="Helical" evidence="6">
    <location>
        <begin position="18"/>
        <end position="39"/>
    </location>
</feature>
<evidence type="ECO:0000256" key="6">
    <source>
        <dbReference type="SAM" id="Phobius"/>
    </source>
</evidence>
<comment type="caution">
    <text evidence="7">The sequence shown here is derived from an EMBL/GenBank/DDBJ whole genome shotgun (WGS) entry which is preliminary data.</text>
</comment>
<sequence>MKEEKDGEEIASPAKSFYIFYADLVSRLYLSFFFFFCVFSCNQQLIWYHGPESFEANPTKAIKQGCVYDCEGQVQSQHQQASSAGLFERKGGGRLNSSCIDSLHCYIGGGRGSGVRISPSLKSFLLSIAAGGVVVASIIGAVIEVSNFDPVK</sequence>
<reference evidence="7" key="1">
    <citation type="journal article" date="2021" name="Front. Plant Sci.">
        <title>Chromosome-Scale Genome Assembly for Chinese Sour Jujube and Insights Into Its Genome Evolution and Domestication Signature.</title>
        <authorList>
            <person name="Shen L.-Y."/>
            <person name="Luo H."/>
            <person name="Wang X.-L."/>
            <person name="Wang X.-M."/>
            <person name="Qiu X.-J."/>
            <person name="Liu H."/>
            <person name="Zhou S.-S."/>
            <person name="Jia K.-H."/>
            <person name="Nie S."/>
            <person name="Bao Y.-T."/>
            <person name="Zhang R.-G."/>
            <person name="Yun Q.-Z."/>
            <person name="Chai Y.-H."/>
            <person name="Lu J.-Y."/>
            <person name="Li Y."/>
            <person name="Zhao S.-W."/>
            <person name="Mao J.-F."/>
            <person name="Jia S.-G."/>
            <person name="Mao Y.-M."/>
        </authorList>
    </citation>
    <scope>NUCLEOTIDE SEQUENCE</scope>
    <source>
        <strain evidence="7">AT0</strain>
        <tissue evidence="7">Leaf</tissue>
    </source>
</reference>
<evidence type="ECO:0000256" key="2">
    <source>
        <dbReference type="ARBA" id="ARBA00022692"/>
    </source>
</evidence>
<evidence type="ECO:0000256" key="4">
    <source>
        <dbReference type="ARBA" id="ARBA00023136"/>
    </source>
</evidence>
<dbReference type="PANTHER" id="PTHR34455:SF1">
    <property type="entry name" value="OS07G0673550 PROTEIN"/>
    <property type="match status" value="1"/>
</dbReference>
<dbReference type="PANTHER" id="PTHR34455">
    <property type="entry name" value="OS07G0673550 PROTEIN"/>
    <property type="match status" value="1"/>
</dbReference>
<evidence type="ECO:0000256" key="3">
    <source>
        <dbReference type="ARBA" id="ARBA00022989"/>
    </source>
</evidence>
<proteinExistence type="predicted"/>
<organism evidence="7 8">
    <name type="scientific">Ziziphus jujuba var. spinosa</name>
    <dbReference type="NCBI Taxonomy" id="714518"/>
    <lineage>
        <taxon>Eukaryota</taxon>
        <taxon>Viridiplantae</taxon>
        <taxon>Streptophyta</taxon>
        <taxon>Embryophyta</taxon>
        <taxon>Tracheophyta</taxon>
        <taxon>Spermatophyta</taxon>
        <taxon>Magnoliopsida</taxon>
        <taxon>eudicotyledons</taxon>
        <taxon>Gunneridae</taxon>
        <taxon>Pentapetalae</taxon>
        <taxon>rosids</taxon>
        <taxon>fabids</taxon>
        <taxon>Rosales</taxon>
        <taxon>Rhamnaceae</taxon>
        <taxon>Paliureae</taxon>
        <taxon>Ziziphus</taxon>
    </lineage>
</organism>
<keyword evidence="2 6" id="KW-0812">Transmembrane</keyword>
<dbReference type="GO" id="GO:0009523">
    <property type="term" value="C:photosystem II"/>
    <property type="evidence" value="ECO:0007669"/>
    <property type="project" value="UniProtKB-KW"/>
</dbReference>
<dbReference type="Pfam" id="PF06596">
    <property type="entry name" value="PsbX"/>
    <property type="match status" value="1"/>
</dbReference>
<keyword evidence="3 6" id="KW-1133">Transmembrane helix</keyword>
<dbReference type="Proteomes" id="UP000813462">
    <property type="component" value="Unassembled WGS sequence"/>
</dbReference>
<protein>
    <submittedName>
        <fullName evidence="7">Uncharacterized protein</fullName>
    </submittedName>
</protein>
<dbReference type="InterPro" id="IPR009518">
    <property type="entry name" value="PSII_PsbX"/>
</dbReference>
<dbReference type="EMBL" id="JAEACU010000006">
    <property type="protein sequence ID" value="KAH7523867.1"/>
    <property type="molecule type" value="Genomic_DNA"/>
</dbReference>
<evidence type="ECO:0000313" key="8">
    <source>
        <dbReference type="Proteomes" id="UP000813462"/>
    </source>
</evidence>
<keyword evidence="4 6" id="KW-0472">Membrane</keyword>
<dbReference type="GO" id="GO:0015979">
    <property type="term" value="P:photosynthesis"/>
    <property type="evidence" value="ECO:0007669"/>
    <property type="project" value="UniProtKB-KW"/>
</dbReference>
<evidence type="ECO:0000256" key="1">
    <source>
        <dbReference type="ARBA" id="ARBA00022531"/>
    </source>
</evidence>
<evidence type="ECO:0000256" key="5">
    <source>
        <dbReference type="ARBA" id="ARBA00023276"/>
    </source>
</evidence>
<feature type="transmembrane region" description="Helical" evidence="6">
    <location>
        <begin position="124"/>
        <end position="143"/>
    </location>
</feature>
<keyword evidence="1" id="KW-0602">Photosynthesis</keyword>
<dbReference type="Gene3D" id="1.20.5.510">
    <property type="entry name" value="Single helix bin"/>
    <property type="match status" value="1"/>
</dbReference>